<dbReference type="PANTHER" id="PTHR43719">
    <property type="entry name" value="TWO-COMPONENT HISTIDINE KINASE"/>
    <property type="match status" value="1"/>
</dbReference>
<dbReference type="EMBL" id="GL433842">
    <property type="protein sequence ID" value="EFN56212.1"/>
    <property type="molecule type" value="Genomic_DNA"/>
</dbReference>
<evidence type="ECO:0000256" key="2">
    <source>
        <dbReference type="ARBA" id="ARBA00012438"/>
    </source>
</evidence>
<dbReference type="eggNOG" id="KOG0519">
    <property type="taxonomic scope" value="Eukaryota"/>
</dbReference>
<gene>
    <name evidence="6" type="ORF">CHLNCDRAFT_144976</name>
</gene>
<keyword evidence="3 4" id="KW-0597">Phosphoprotein</keyword>
<comment type="catalytic activity">
    <reaction evidence="1">
        <text>ATP + protein L-histidine = ADP + protein N-phospho-L-histidine.</text>
        <dbReference type="EC" id="2.7.13.3"/>
    </reaction>
</comment>
<evidence type="ECO:0000259" key="5">
    <source>
        <dbReference type="PROSITE" id="PS50110"/>
    </source>
</evidence>
<keyword evidence="7" id="KW-1185">Reference proteome</keyword>
<dbReference type="Proteomes" id="UP000008141">
    <property type="component" value="Unassembled WGS sequence"/>
</dbReference>
<evidence type="ECO:0000313" key="7">
    <source>
        <dbReference type="Proteomes" id="UP000008141"/>
    </source>
</evidence>
<dbReference type="InterPro" id="IPR001789">
    <property type="entry name" value="Sig_transdc_resp-reg_receiver"/>
</dbReference>
<dbReference type="RefSeq" id="XP_005848314.1">
    <property type="nucleotide sequence ID" value="XM_005848252.1"/>
</dbReference>
<protein>
    <recommendedName>
        <fullName evidence="2">histidine kinase</fullName>
        <ecNumber evidence="2">2.7.13.3</ecNumber>
    </recommendedName>
</protein>
<proteinExistence type="predicted"/>
<dbReference type="KEGG" id="cvr:CHLNCDRAFT_144976"/>
<dbReference type="AlphaFoldDB" id="E1ZDE8"/>
<dbReference type="STRING" id="554065.E1ZDE8"/>
<evidence type="ECO:0000256" key="1">
    <source>
        <dbReference type="ARBA" id="ARBA00000085"/>
    </source>
</evidence>
<dbReference type="SMART" id="SM00448">
    <property type="entry name" value="REC"/>
    <property type="match status" value="1"/>
</dbReference>
<name>E1ZDE8_CHLVA</name>
<dbReference type="PANTHER" id="PTHR43719:SF28">
    <property type="entry name" value="PEROXIDE STRESS-ACTIVATED HISTIDINE KINASE MAK1-RELATED"/>
    <property type="match status" value="1"/>
</dbReference>
<dbReference type="SUPFAM" id="SSF52172">
    <property type="entry name" value="CheY-like"/>
    <property type="match status" value="1"/>
</dbReference>
<dbReference type="FunCoup" id="E1ZDE8">
    <property type="interactions" value="13"/>
</dbReference>
<dbReference type="Gene3D" id="3.40.50.2300">
    <property type="match status" value="1"/>
</dbReference>
<organism evidence="7">
    <name type="scientific">Chlorella variabilis</name>
    <name type="common">Green alga</name>
    <dbReference type="NCBI Taxonomy" id="554065"/>
    <lineage>
        <taxon>Eukaryota</taxon>
        <taxon>Viridiplantae</taxon>
        <taxon>Chlorophyta</taxon>
        <taxon>core chlorophytes</taxon>
        <taxon>Trebouxiophyceae</taxon>
        <taxon>Chlorellales</taxon>
        <taxon>Chlorellaceae</taxon>
        <taxon>Chlorella clade</taxon>
        <taxon>Chlorella</taxon>
    </lineage>
</organism>
<dbReference type="GeneID" id="17355712"/>
<dbReference type="GO" id="GO:0004673">
    <property type="term" value="F:protein histidine kinase activity"/>
    <property type="evidence" value="ECO:0007669"/>
    <property type="project" value="UniProtKB-EC"/>
</dbReference>
<dbReference type="InterPro" id="IPR050956">
    <property type="entry name" value="2C_system_His_kinase"/>
</dbReference>
<evidence type="ECO:0000256" key="4">
    <source>
        <dbReference type="PROSITE-ProRule" id="PRU00169"/>
    </source>
</evidence>
<dbReference type="CDD" id="cd17546">
    <property type="entry name" value="REC_hyHK_CKI1_RcsC-like"/>
    <property type="match status" value="1"/>
</dbReference>
<dbReference type="PROSITE" id="PS50110">
    <property type="entry name" value="RESPONSE_REGULATORY"/>
    <property type="match status" value="1"/>
</dbReference>
<accession>E1ZDE8</accession>
<dbReference type="EC" id="2.7.13.3" evidence="2"/>
<reference evidence="6 7" key="1">
    <citation type="journal article" date="2010" name="Plant Cell">
        <title>The Chlorella variabilis NC64A genome reveals adaptation to photosymbiosis, coevolution with viruses, and cryptic sex.</title>
        <authorList>
            <person name="Blanc G."/>
            <person name="Duncan G."/>
            <person name="Agarkova I."/>
            <person name="Borodovsky M."/>
            <person name="Gurnon J."/>
            <person name="Kuo A."/>
            <person name="Lindquist E."/>
            <person name="Lucas S."/>
            <person name="Pangilinan J."/>
            <person name="Polle J."/>
            <person name="Salamov A."/>
            <person name="Terry A."/>
            <person name="Yamada T."/>
            <person name="Dunigan D.D."/>
            <person name="Grigoriev I.V."/>
            <person name="Claverie J.M."/>
            <person name="Van Etten J.L."/>
        </authorList>
    </citation>
    <scope>NUCLEOTIDE SEQUENCE [LARGE SCALE GENOMIC DNA]</scope>
    <source>
        <strain evidence="6 7">NC64A</strain>
    </source>
</reference>
<dbReference type="GO" id="GO:0000160">
    <property type="term" value="P:phosphorelay signal transduction system"/>
    <property type="evidence" value="ECO:0007669"/>
    <property type="project" value="InterPro"/>
</dbReference>
<feature type="domain" description="Response regulatory" evidence="5">
    <location>
        <begin position="2"/>
        <end position="129"/>
    </location>
</feature>
<sequence>MDVLVVDDSALNRLVLRRLVHAAGGSSVVEASCGQSAYAACKASSFPLVLMDLNMPVMDGWQATEHIRLLERARGLRPGRGAAFIVAVTSEDVSHGSPALQKCWQCGMDAVMGKSVTLDNVAELLRLACTAAAGCPRDEGQAPARRSSLDCEPACLPGRLQQMLDGGVFVQ</sequence>
<dbReference type="Pfam" id="PF00072">
    <property type="entry name" value="Response_reg"/>
    <property type="match status" value="1"/>
</dbReference>
<dbReference type="OrthoDB" id="496877at2759"/>
<evidence type="ECO:0000256" key="3">
    <source>
        <dbReference type="ARBA" id="ARBA00022553"/>
    </source>
</evidence>
<dbReference type="InterPro" id="IPR011006">
    <property type="entry name" value="CheY-like_superfamily"/>
</dbReference>
<evidence type="ECO:0000313" key="6">
    <source>
        <dbReference type="EMBL" id="EFN56212.1"/>
    </source>
</evidence>
<dbReference type="InParanoid" id="E1ZDE8"/>
<feature type="modified residue" description="4-aspartylphosphate" evidence="4">
    <location>
        <position position="52"/>
    </location>
</feature>